<keyword evidence="2" id="KW-1185">Reference proteome</keyword>
<comment type="caution">
    <text evidence="1">The sequence shown here is derived from an EMBL/GenBank/DDBJ whole genome shotgun (WGS) entry which is preliminary data.</text>
</comment>
<sequence length="183" mass="21426">MRFLWSNILQILQLYLALQVLKIDLLSFCTIRSSFIKTALQLKTLIIERDKTIEGEEREELRMICSEGIDTALSLNEKLESLVVHEPSILPMNFLMNNKHPTLKLLEVDIFEWETLKNLSLELMAKEQSDDFEVKIQDYSIGSLSYQTFGGSYTPQLHHYYREMFETACPGKRLEMNIQKEDK</sequence>
<protein>
    <submittedName>
        <fullName evidence="1">Uncharacterized protein</fullName>
    </submittedName>
</protein>
<reference evidence="1" key="1">
    <citation type="submission" date="2019-06" db="EMBL/GenBank/DDBJ databases">
        <authorList>
            <person name="Zheng W."/>
        </authorList>
    </citation>
    <scope>NUCLEOTIDE SEQUENCE</scope>
    <source>
        <strain evidence="1">QDHG01</strain>
    </source>
</reference>
<accession>A0A8J8NWE5</accession>
<dbReference type="AlphaFoldDB" id="A0A8J8NWE5"/>
<gene>
    <name evidence="1" type="ORF">FGO68_gene7579</name>
</gene>
<name>A0A8J8NWE5_HALGN</name>
<dbReference type="EMBL" id="RRYP01004510">
    <property type="protein sequence ID" value="TNV82808.1"/>
    <property type="molecule type" value="Genomic_DNA"/>
</dbReference>
<evidence type="ECO:0000313" key="1">
    <source>
        <dbReference type="EMBL" id="TNV82808.1"/>
    </source>
</evidence>
<organism evidence="1 2">
    <name type="scientific">Halteria grandinella</name>
    <dbReference type="NCBI Taxonomy" id="5974"/>
    <lineage>
        <taxon>Eukaryota</taxon>
        <taxon>Sar</taxon>
        <taxon>Alveolata</taxon>
        <taxon>Ciliophora</taxon>
        <taxon>Intramacronucleata</taxon>
        <taxon>Spirotrichea</taxon>
        <taxon>Stichotrichia</taxon>
        <taxon>Sporadotrichida</taxon>
        <taxon>Halteriidae</taxon>
        <taxon>Halteria</taxon>
    </lineage>
</organism>
<dbReference type="Proteomes" id="UP000785679">
    <property type="component" value="Unassembled WGS sequence"/>
</dbReference>
<evidence type="ECO:0000313" key="2">
    <source>
        <dbReference type="Proteomes" id="UP000785679"/>
    </source>
</evidence>
<proteinExistence type="predicted"/>